<sequence length="219" mass="23685">MKTWDSADRAAHLARVRQRETDVLGPSGRETLDARAKAVLLPANGDRLRLVNEALAAPSRAKAIVWLHRAADRLGMAVAPEVACRRGCSACCHQDVLVSDAEAALIGRAIGRKPVAEPAGAVVVARDLQDAPVVPIRHSGEPCTFLQDDQCSIFRNRPLMCRLHANFDRDALLCQIVPGESISAPYVDASIEKAVYHGKVTAGGLVADLRDWFPRAAER</sequence>
<evidence type="ECO:0000313" key="1">
    <source>
        <dbReference type="EMBL" id="SDY83463.1"/>
    </source>
</evidence>
<organism evidence="1 2">
    <name type="scientific">Delftia lacustris</name>
    <dbReference type="NCBI Taxonomy" id="558537"/>
    <lineage>
        <taxon>Bacteria</taxon>
        <taxon>Pseudomonadati</taxon>
        <taxon>Pseudomonadota</taxon>
        <taxon>Betaproteobacteria</taxon>
        <taxon>Burkholderiales</taxon>
        <taxon>Comamonadaceae</taxon>
        <taxon>Delftia</taxon>
    </lineage>
</organism>
<dbReference type="AlphaFoldDB" id="A0A1H3N3Z8"/>
<name>A0A1H3N3Z8_9BURK</name>
<dbReference type="Proteomes" id="UP000183417">
    <property type="component" value="Unassembled WGS sequence"/>
</dbReference>
<gene>
    <name evidence="1" type="ORF">SAMN05421547_108159</name>
</gene>
<dbReference type="GeneID" id="94689132"/>
<dbReference type="Pfam" id="PF03692">
    <property type="entry name" value="CxxCxxCC"/>
    <property type="match status" value="1"/>
</dbReference>
<evidence type="ECO:0000313" key="2">
    <source>
        <dbReference type="Proteomes" id="UP000183417"/>
    </source>
</evidence>
<proteinExistence type="predicted"/>
<dbReference type="RefSeq" id="WP_047219690.1">
    <property type="nucleotide sequence ID" value="NZ_CP141273.1"/>
</dbReference>
<dbReference type="EMBL" id="FNPE01000008">
    <property type="protein sequence ID" value="SDY83463.1"/>
    <property type="molecule type" value="Genomic_DNA"/>
</dbReference>
<dbReference type="InterPro" id="IPR005358">
    <property type="entry name" value="Puta_zinc/iron-chelating_dom"/>
</dbReference>
<reference evidence="1 2" key="1">
    <citation type="submission" date="2016-10" db="EMBL/GenBank/DDBJ databases">
        <authorList>
            <person name="de Groot N.N."/>
        </authorList>
    </citation>
    <scope>NUCLEOTIDE SEQUENCE [LARGE SCALE GENOMIC DNA]</scope>
    <source>
        <strain evidence="1 2">LMG 24775</strain>
    </source>
</reference>
<accession>A0A1H3N3Z8</accession>
<protein>
    <submittedName>
        <fullName evidence="1">Putative zinc-or iron-chelating domain-containing protein</fullName>
    </submittedName>
</protein>